<protein>
    <submittedName>
        <fullName evidence="1">Uncharacterized protein</fullName>
    </submittedName>
</protein>
<dbReference type="EMBL" id="CP038908">
    <property type="protein sequence ID" value="QGO04152.1"/>
    <property type="molecule type" value="Genomic_DNA"/>
</dbReference>
<sequence>MNAASKHSKLHTTSQATAQVQVQANNYSHFNKNKQHTDYSISCKKILHLEGLVIDNGFILSNN</sequence>
<name>A0A9Q6PRD4_PISSA</name>
<dbReference type="AlphaFoldDB" id="A0A9Q6PRD4"/>
<evidence type="ECO:0000313" key="1">
    <source>
        <dbReference type="EMBL" id="QGO04152.1"/>
    </source>
</evidence>
<keyword evidence="2" id="KW-1185">Reference proteome</keyword>
<organism evidence="1 2">
    <name type="scientific">Piscirickettsia salmonis</name>
    <dbReference type="NCBI Taxonomy" id="1238"/>
    <lineage>
        <taxon>Bacteria</taxon>
        <taxon>Pseudomonadati</taxon>
        <taxon>Pseudomonadota</taxon>
        <taxon>Gammaproteobacteria</taxon>
        <taxon>Thiotrichales</taxon>
        <taxon>Piscirickettsiaceae</taxon>
        <taxon>Piscirickettsia</taxon>
    </lineage>
</organism>
<evidence type="ECO:0000313" key="2">
    <source>
        <dbReference type="Proteomes" id="UP000422232"/>
    </source>
</evidence>
<dbReference type="Proteomes" id="UP000422232">
    <property type="component" value="Chromosome"/>
</dbReference>
<reference evidence="1 2" key="1">
    <citation type="submission" date="2019-04" db="EMBL/GenBank/DDBJ databases">
        <title>Complete genome sequencing of Piscirickettsia salmonis strain Psal-009.</title>
        <authorList>
            <person name="Schober I."/>
            <person name="Bunk B."/>
            <person name="Sproer C."/>
            <person name="Carril G.P."/>
            <person name="Riedel T."/>
            <person name="Flores-Herrera P.A."/>
            <person name="Nourdin-Galindo G."/>
            <person name="Marshall S.H."/>
            <person name="Overmann J."/>
        </authorList>
    </citation>
    <scope>NUCLEOTIDE SEQUENCE [LARGE SCALE GENOMIC DNA]</scope>
    <source>
        <strain evidence="1 2">Psal-009</strain>
    </source>
</reference>
<proteinExistence type="predicted"/>
<accession>A0A9Q6PRD4</accession>
<gene>
    <name evidence="1" type="ORF">Psal009_00006</name>
</gene>